<dbReference type="EMBL" id="PNCL01000113">
    <property type="protein sequence ID" value="TMP54761.1"/>
    <property type="molecule type" value="Genomic_DNA"/>
</dbReference>
<evidence type="ECO:0000313" key="4">
    <source>
        <dbReference type="Proteomes" id="UP000305730"/>
    </source>
</evidence>
<evidence type="ECO:0000313" key="3">
    <source>
        <dbReference type="EMBL" id="TMP54761.1"/>
    </source>
</evidence>
<dbReference type="EMBL" id="PNCK01000122">
    <property type="protein sequence ID" value="TMP38311.1"/>
    <property type="molecule type" value="Genomic_DNA"/>
</dbReference>
<comment type="caution">
    <text evidence="3">The sequence shown here is derived from an EMBL/GenBank/DDBJ whole genome shotgun (WGS) entry which is preliminary data.</text>
</comment>
<sequence>MIAAFLLPALSLEHIQLEFNTCSHYNHSITITKMPSMRHIMNTHRLTLSELTLQDVSDTQQDSNSLLHDILSVLSPNVIAHLPPNFQGLTTIKHAKDWLINMLKDSRVFAITGLDDDSLRGFIFIHNSDTHQYHIGYLLAEGYWGKGYAQEALSAFIHWCKSTPSIKELIAGVEKSNLASTAVLTKMGFTFQSEHQNSMLFYTQIL</sequence>
<dbReference type="CDD" id="cd04301">
    <property type="entry name" value="NAT_SF"/>
    <property type="match status" value="1"/>
</dbReference>
<reference evidence="3" key="3">
    <citation type="submission" date="2019-09" db="EMBL/GenBank/DDBJ databases">
        <title>Co-occurence of chitin degradation, pigmentation and bioactivity in marine Pseudoalteromonas.</title>
        <authorList>
            <person name="Sonnenschein E.C."/>
            <person name="Bech P.K."/>
        </authorList>
    </citation>
    <scope>NUCLEOTIDE SEQUENCE</scope>
    <source>
        <strain evidence="3">S2231</strain>
        <strain evidence="2">S2233</strain>
    </source>
</reference>
<dbReference type="Pfam" id="PF13302">
    <property type="entry name" value="Acetyltransf_3"/>
    <property type="match status" value="1"/>
</dbReference>
<dbReference type="InterPro" id="IPR016181">
    <property type="entry name" value="Acyl_CoA_acyltransferase"/>
</dbReference>
<dbReference type="SUPFAM" id="SSF55729">
    <property type="entry name" value="Acyl-CoA N-acyltransferases (Nat)"/>
    <property type="match status" value="1"/>
</dbReference>
<dbReference type="Gene3D" id="3.40.630.30">
    <property type="match status" value="1"/>
</dbReference>
<dbReference type="PROSITE" id="PS51186">
    <property type="entry name" value="GNAT"/>
    <property type="match status" value="1"/>
</dbReference>
<keyword evidence="3" id="KW-0808">Transferase</keyword>
<name>A0A5S3XJX5_9GAMM</name>
<dbReference type="PANTHER" id="PTHR43792">
    <property type="entry name" value="GNAT FAMILY, PUTATIVE (AFU_ORTHOLOGUE AFUA_3G00765)-RELATED-RELATED"/>
    <property type="match status" value="1"/>
</dbReference>
<evidence type="ECO:0000313" key="2">
    <source>
        <dbReference type="EMBL" id="TMP38311.1"/>
    </source>
</evidence>
<accession>A0A5S3XJX5</accession>
<dbReference type="InterPro" id="IPR000182">
    <property type="entry name" value="GNAT_dom"/>
</dbReference>
<dbReference type="PANTHER" id="PTHR43792:SF1">
    <property type="entry name" value="N-ACETYLTRANSFERASE DOMAIN-CONTAINING PROTEIN"/>
    <property type="match status" value="1"/>
</dbReference>
<keyword evidence="4" id="KW-1185">Reference proteome</keyword>
<feature type="domain" description="N-acetyltransferase" evidence="1">
    <location>
        <begin position="69"/>
        <end position="206"/>
    </location>
</feature>
<proteinExistence type="predicted"/>
<dbReference type="GO" id="GO:0016747">
    <property type="term" value="F:acyltransferase activity, transferring groups other than amino-acyl groups"/>
    <property type="evidence" value="ECO:0007669"/>
    <property type="project" value="InterPro"/>
</dbReference>
<evidence type="ECO:0000259" key="1">
    <source>
        <dbReference type="PROSITE" id="PS51186"/>
    </source>
</evidence>
<reference evidence="4 5" key="2">
    <citation type="submission" date="2019-06" db="EMBL/GenBank/DDBJ databases">
        <title>Co-occurence of chitin degradation, pigmentation and bioactivity in marine Pseudoalteromonas.</title>
        <authorList>
            <person name="Sonnenschein E.C."/>
            <person name="Bech P.K."/>
        </authorList>
    </citation>
    <scope>NUCLEOTIDE SEQUENCE [LARGE SCALE GENOMIC DNA]</scope>
    <source>
        <strain evidence="5">S2231</strain>
        <strain evidence="4">S2233</strain>
    </source>
</reference>
<organism evidence="3 5">
    <name type="scientific">Pseudoalteromonas citrea</name>
    <dbReference type="NCBI Taxonomy" id="43655"/>
    <lineage>
        <taxon>Bacteria</taxon>
        <taxon>Pseudomonadati</taxon>
        <taxon>Pseudomonadota</taxon>
        <taxon>Gammaproteobacteria</taxon>
        <taxon>Alteromonadales</taxon>
        <taxon>Pseudoalteromonadaceae</taxon>
        <taxon>Pseudoalteromonas</taxon>
    </lineage>
</organism>
<gene>
    <name evidence="3" type="ORF">CWB96_18675</name>
    <name evidence="2" type="ORF">CWB97_22065</name>
</gene>
<dbReference type="AlphaFoldDB" id="A0A5S3XJX5"/>
<dbReference type="Proteomes" id="UP000305730">
    <property type="component" value="Unassembled WGS sequence"/>
</dbReference>
<dbReference type="OrthoDB" id="6293260at2"/>
<dbReference type="InterPro" id="IPR051531">
    <property type="entry name" value="N-acetyltransferase"/>
</dbReference>
<dbReference type="Proteomes" id="UP000307706">
    <property type="component" value="Unassembled WGS sequence"/>
</dbReference>
<reference evidence="3 5" key="1">
    <citation type="submission" date="2017-12" db="EMBL/GenBank/DDBJ databases">
        <authorList>
            <person name="Paulsen S."/>
            <person name="Gram L.K."/>
        </authorList>
    </citation>
    <scope>NUCLEOTIDE SEQUENCE [LARGE SCALE GENOMIC DNA]</scope>
    <source>
        <strain evidence="3 5">S2231</strain>
        <strain evidence="2">S2233</strain>
    </source>
</reference>
<protein>
    <submittedName>
        <fullName evidence="3">GNAT family N-acetyltransferase</fullName>
    </submittedName>
</protein>
<evidence type="ECO:0000313" key="5">
    <source>
        <dbReference type="Proteomes" id="UP000307706"/>
    </source>
</evidence>